<evidence type="ECO:0000256" key="3">
    <source>
        <dbReference type="PROSITE-ProRule" id="PRU00221"/>
    </source>
</evidence>
<feature type="repeat" description="WD" evidence="3">
    <location>
        <begin position="108"/>
        <end position="149"/>
    </location>
</feature>
<keyword evidence="1 3" id="KW-0853">WD repeat</keyword>
<organism evidence="5 6">
    <name type="scientific">Kitasatospora putterlickiae</name>
    <dbReference type="NCBI Taxonomy" id="221725"/>
    <lineage>
        <taxon>Bacteria</taxon>
        <taxon>Bacillati</taxon>
        <taxon>Actinomycetota</taxon>
        <taxon>Actinomycetes</taxon>
        <taxon>Kitasatosporales</taxon>
        <taxon>Streptomycetaceae</taxon>
        <taxon>Kitasatospora</taxon>
    </lineage>
</organism>
<dbReference type="PROSITE" id="PS50082">
    <property type="entry name" value="WD_REPEATS_2"/>
    <property type="match status" value="2"/>
</dbReference>
<comment type="caution">
    <text evidence="5">The sequence shown here is derived from an EMBL/GenBank/DDBJ whole genome shotgun (WGS) entry which is preliminary data.</text>
</comment>
<dbReference type="Proteomes" id="UP001499863">
    <property type="component" value="Unassembled WGS sequence"/>
</dbReference>
<evidence type="ECO:0000313" key="5">
    <source>
        <dbReference type="EMBL" id="GAA1385874.1"/>
    </source>
</evidence>
<evidence type="ECO:0000256" key="2">
    <source>
        <dbReference type="ARBA" id="ARBA00022737"/>
    </source>
</evidence>
<dbReference type="SUPFAM" id="SSF50998">
    <property type="entry name" value="Quinoprotein alcohol dehydrogenase-like"/>
    <property type="match status" value="1"/>
</dbReference>
<feature type="region of interest" description="Disordered" evidence="4">
    <location>
        <begin position="1"/>
        <end position="22"/>
    </location>
</feature>
<feature type="repeat" description="WD" evidence="3">
    <location>
        <begin position="157"/>
        <end position="193"/>
    </location>
</feature>
<dbReference type="InterPro" id="IPR015943">
    <property type="entry name" value="WD40/YVTN_repeat-like_dom_sf"/>
</dbReference>
<dbReference type="InterPro" id="IPR001680">
    <property type="entry name" value="WD40_rpt"/>
</dbReference>
<gene>
    <name evidence="5" type="ORF">GCM10009639_08880</name>
</gene>
<evidence type="ECO:0000256" key="1">
    <source>
        <dbReference type="ARBA" id="ARBA00022574"/>
    </source>
</evidence>
<keyword evidence="6" id="KW-1185">Reference proteome</keyword>
<dbReference type="PROSITE" id="PS50294">
    <property type="entry name" value="WD_REPEATS_REGION"/>
    <property type="match status" value="2"/>
</dbReference>
<dbReference type="SMART" id="SM00320">
    <property type="entry name" value="WD40"/>
    <property type="match status" value="3"/>
</dbReference>
<dbReference type="PANTHER" id="PTHR19879">
    <property type="entry name" value="TRANSCRIPTION INITIATION FACTOR TFIID"/>
    <property type="match status" value="1"/>
</dbReference>
<evidence type="ECO:0000256" key="4">
    <source>
        <dbReference type="SAM" id="MobiDB-lite"/>
    </source>
</evidence>
<reference evidence="6" key="1">
    <citation type="journal article" date="2019" name="Int. J. Syst. Evol. Microbiol.">
        <title>The Global Catalogue of Microorganisms (GCM) 10K type strain sequencing project: providing services to taxonomists for standard genome sequencing and annotation.</title>
        <authorList>
            <consortium name="The Broad Institute Genomics Platform"/>
            <consortium name="The Broad Institute Genome Sequencing Center for Infectious Disease"/>
            <person name="Wu L."/>
            <person name="Ma J."/>
        </authorList>
    </citation>
    <scope>NUCLEOTIDE SEQUENCE [LARGE SCALE GENOMIC DNA]</scope>
    <source>
        <strain evidence="6">JCM 12393</strain>
    </source>
</reference>
<evidence type="ECO:0008006" key="7">
    <source>
        <dbReference type="Google" id="ProtNLM"/>
    </source>
</evidence>
<name>A0ABP4IAL3_9ACTN</name>
<proteinExistence type="predicted"/>
<dbReference type="InterPro" id="IPR011047">
    <property type="entry name" value="Quinoprotein_ADH-like_sf"/>
</dbReference>
<dbReference type="PROSITE" id="PS00678">
    <property type="entry name" value="WD_REPEATS_1"/>
    <property type="match status" value="1"/>
</dbReference>
<dbReference type="EMBL" id="BAAAKJ010000042">
    <property type="protein sequence ID" value="GAA1385874.1"/>
    <property type="molecule type" value="Genomic_DNA"/>
</dbReference>
<keyword evidence="2" id="KW-0677">Repeat</keyword>
<evidence type="ECO:0000313" key="6">
    <source>
        <dbReference type="Proteomes" id="UP001499863"/>
    </source>
</evidence>
<sequence>MTATAEGALRIRRGSDGGDLAATDLGARPTALALSPDGSLLAAGTADGRVLAGPPDGSPPRPRWHKERVEVNTVAFVGERPELAFAYDTTLVHLLDVRDPAATARRSGMEHGDHIRRIVASPDGRRVATAGNDRLVRVWDAATGDLVGAAERTVGADTVHALAFTPDGRSLAAVGHDGALRLWDPASPDPLATVTGPGGPLNALAFLPDGRALTAGEDGAAPVWTLDPATAATAACTVLRPPLPRAEWSRLLPTLPYRPTCR</sequence>
<dbReference type="InterPro" id="IPR019775">
    <property type="entry name" value="WD40_repeat_CS"/>
</dbReference>
<protein>
    <recommendedName>
        <fullName evidence="7">WD40 repeat domain-containing protein</fullName>
    </recommendedName>
</protein>
<accession>A0ABP4IAL3</accession>
<dbReference type="Pfam" id="PF00400">
    <property type="entry name" value="WD40"/>
    <property type="match status" value="4"/>
</dbReference>
<dbReference type="PANTHER" id="PTHR19879:SF9">
    <property type="entry name" value="TRANSCRIPTION INITIATION FACTOR TFIID SUBUNIT 5"/>
    <property type="match status" value="1"/>
</dbReference>
<dbReference type="Gene3D" id="2.130.10.10">
    <property type="entry name" value="YVTN repeat-like/Quinoprotein amine dehydrogenase"/>
    <property type="match status" value="2"/>
</dbReference>